<feature type="transmembrane region" description="Helical" evidence="1">
    <location>
        <begin position="33"/>
        <end position="52"/>
    </location>
</feature>
<keyword evidence="1" id="KW-1133">Transmembrane helix</keyword>
<organism evidence="2 3">
    <name type="scientific">Trichonephila inaurata madagascariensis</name>
    <dbReference type="NCBI Taxonomy" id="2747483"/>
    <lineage>
        <taxon>Eukaryota</taxon>
        <taxon>Metazoa</taxon>
        <taxon>Ecdysozoa</taxon>
        <taxon>Arthropoda</taxon>
        <taxon>Chelicerata</taxon>
        <taxon>Arachnida</taxon>
        <taxon>Araneae</taxon>
        <taxon>Araneomorphae</taxon>
        <taxon>Entelegynae</taxon>
        <taxon>Araneoidea</taxon>
        <taxon>Nephilidae</taxon>
        <taxon>Trichonephila</taxon>
        <taxon>Trichonephila inaurata</taxon>
    </lineage>
</organism>
<keyword evidence="1" id="KW-0812">Transmembrane</keyword>
<dbReference type="AlphaFoldDB" id="A0A8X6WSW6"/>
<name>A0A8X6WSW6_9ARAC</name>
<comment type="caution">
    <text evidence="2">The sequence shown here is derived from an EMBL/GenBank/DDBJ whole genome shotgun (WGS) entry which is preliminary data.</text>
</comment>
<evidence type="ECO:0000313" key="3">
    <source>
        <dbReference type="Proteomes" id="UP000886998"/>
    </source>
</evidence>
<dbReference type="EMBL" id="BMAV01001726">
    <property type="protein sequence ID" value="GFY40150.1"/>
    <property type="molecule type" value="Genomic_DNA"/>
</dbReference>
<reference evidence="2" key="1">
    <citation type="submission" date="2020-08" db="EMBL/GenBank/DDBJ databases">
        <title>Multicomponent nature underlies the extraordinary mechanical properties of spider dragline silk.</title>
        <authorList>
            <person name="Kono N."/>
            <person name="Nakamura H."/>
            <person name="Mori M."/>
            <person name="Yoshida Y."/>
            <person name="Ohtoshi R."/>
            <person name="Malay A.D."/>
            <person name="Moran D.A.P."/>
            <person name="Tomita M."/>
            <person name="Numata K."/>
            <person name="Arakawa K."/>
        </authorList>
    </citation>
    <scope>NUCLEOTIDE SEQUENCE</scope>
</reference>
<keyword evidence="1" id="KW-0472">Membrane</keyword>
<evidence type="ECO:0000256" key="1">
    <source>
        <dbReference type="SAM" id="Phobius"/>
    </source>
</evidence>
<dbReference type="Proteomes" id="UP000886998">
    <property type="component" value="Unassembled WGS sequence"/>
</dbReference>
<gene>
    <name evidence="2" type="ORF">TNIN_454331</name>
</gene>
<protein>
    <submittedName>
        <fullName evidence="2">Uncharacterized protein</fullName>
    </submittedName>
</protein>
<accession>A0A8X6WSW6</accession>
<keyword evidence="3" id="KW-1185">Reference proteome</keyword>
<evidence type="ECO:0000313" key="2">
    <source>
        <dbReference type="EMBL" id="GFY40150.1"/>
    </source>
</evidence>
<sequence>MTVDMPFNLIATSIKRNYSVPIPLRIANHYKRMAMLSVPSITMTVFSLYYIAVDLLEEPGIAMCQPQDLIMVNVGHRQNNESKQFIGIAKYRKINNCFAVISMMMYFNRRKM</sequence>
<proteinExistence type="predicted"/>